<protein>
    <recommendedName>
        <fullName evidence="2">RING-type domain-containing protein</fullName>
    </recommendedName>
</protein>
<evidence type="ECO:0000313" key="4">
    <source>
        <dbReference type="Proteomes" id="UP000011082"/>
    </source>
</evidence>
<dbReference type="SMART" id="SM00184">
    <property type="entry name" value="RING"/>
    <property type="match status" value="1"/>
</dbReference>
<dbReference type="STRING" id="993615.L2GLY3"/>
<dbReference type="HOGENOM" id="CLU_1103496_0_0_1"/>
<dbReference type="SUPFAM" id="SSF57850">
    <property type="entry name" value="RING/U-box"/>
    <property type="match status" value="1"/>
</dbReference>
<dbReference type="VEuPathDB" id="MicrosporidiaDB:VICG_01372"/>
<dbReference type="GO" id="GO:0061630">
    <property type="term" value="F:ubiquitin protein ligase activity"/>
    <property type="evidence" value="ECO:0007669"/>
    <property type="project" value="TreeGrafter"/>
</dbReference>
<dbReference type="InParanoid" id="L2GLY3"/>
<gene>
    <name evidence="3" type="ORF">VICG_01372</name>
</gene>
<name>L2GLY3_VITCO</name>
<dbReference type="PANTHER" id="PTHR22765">
    <property type="entry name" value="RING FINGER AND PROTEASE ASSOCIATED DOMAIN-CONTAINING"/>
    <property type="match status" value="1"/>
</dbReference>
<dbReference type="InterPro" id="IPR001841">
    <property type="entry name" value="Znf_RING"/>
</dbReference>
<keyword evidence="1" id="KW-0479">Metal-binding</keyword>
<dbReference type="Proteomes" id="UP000011082">
    <property type="component" value="Unassembled WGS sequence"/>
</dbReference>
<dbReference type="GO" id="GO:0006511">
    <property type="term" value="P:ubiquitin-dependent protein catabolic process"/>
    <property type="evidence" value="ECO:0007669"/>
    <property type="project" value="TreeGrafter"/>
</dbReference>
<dbReference type="PROSITE" id="PS50089">
    <property type="entry name" value="ZF_RING_2"/>
    <property type="match status" value="1"/>
</dbReference>
<evidence type="ECO:0000259" key="2">
    <source>
        <dbReference type="PROSITE" id="PS50089"/>
    </source>
</evidence>
<reference evidence="4" key="1">
    <citation type="submission" date="2011-05" db="EMBL/GenBank/DDBJ databases">
        <title>The genome sequence of Vittaforma corneae strain ATCC 50505.</title>
        <authorList>
            <consortium name="The Broad Institute Genome Sequencing Platform"/>
            <person name="Cuomo C."/>
            <person name="Didier E."/>
            <person name="Bowers L."/>
            <person name="Young S.K."/>
            <person name="Zeng Q."/>
            <person name="Gargeya S."/>
            <person name="Fitzgerald M."/>
            <person name="Haas B."/>
            <person name="Abouelleil A."/>
            <person name="Alvarado L."/>
            <person name="Arachchi H.M."/>
            <person name="Berlin A."/>
            <person name="Chapman S.B."/>
            <person name="Gearin G."/>
            <person name="Goldberg J."/>
            <person name="Griggs A."/>
            <person name="Gujja S."/>
            <person name="Hansen M."/>
            <person name="Heiman D."/>
            <person name="Howarth C."/>
            <person name="Larimer J."/>
            <person name="Lui A."/>
            <person name="MacDonald P.J.P."/>
            <person name="McCowen C."/>
            <person name="Montmayeur A."/>
            <person name="Murphy C."/>
            <person name="Neiman D."/>
            <person name="Pearson M."/>
            <person name="Priest M."/>
            <person name="Roberts A."/>
            <person name="Saif S."/>
            <person name="Shea T."/>
            <person name="Sisk P."/>
            <person name="Stolte C."/>
            <person name="Sykes S."/>
            <person name="Wortman J."/>
            <person name="Nusbaum C."/>
            <person name="Birren B."/>
        </authorList>
    </citation>
    <scope>NUCLEOTIDE SEQUENCE [LARGE SCALE GENOMIC DNA]</scope>
    <source>
        <strain evidence="4">ATCC 50505</strain>
    </source>
</reference>
<evidence type="ECO:0000313" key="3">
    <source>
        <dbReference type="EMBL" id="ELA41624.1"/>
    </source>
</evidence>
<dbReference type="EMBL" id="JH370141">
    <property type="protein sequence ID" value="ELA41624.1"/>
    <property type="molecule type" value="Genomic_DNA"/>
</dbReference>
<dbReference type="Pfam" id="PF13639">
    <property type="entry name" value="zf-RING_2"/>
    <property type="match status" value="1"/>
</dbReference>
<keyword evidence="1" id="KW-0863">Zinc-finger</keyword>
<accession>L2GLY3</accession>
<dbReference type="InterPro" id="IPR051826">
    <property type="entry name" value="E3_ubiquitin-ligase_domain"/>
</dbReference>
<evidence type="ECO:0000256" key="1">
    <source>
        <dbReference type="PROSITE-ProRule" id="PRU00175"/>
    </source>
</evidence>
<sequence length="252" mass="29530">MLYFIKRLYLPALFELQSNVQVNINCDDIIKPRARTYFTGPEFSNRKAVSALNKEEGENKKENTIKIMFVENSQKIEPDPSIFYIFCAKEHSINPIIEYEDIFFNPKILKIVLEIQFYVFVKNVFNVNPLNISISTKDVGTNFSAVIHPTLFAVAVYILYRACRRIIFKLSKMDPVYTDFNIVSSNVKKFKDLEEKPMPQCSICFEEFIPDDDVRILDCKHYFHPSCIDRWLIGHSKRCPCCRVNIEINERV</sequence>
<dbReference type="PANTHER" id="PTHR22765:SF434">
    <property type="entry name" value="GB|AAD18119.1-RELATED"/>
    <property type="match status" value="1"/>
</dbReference>
<organism evidence="3 4">
    <name type="scientific">Vittaforma corneae (strain ATCC 50505)</name>
    <name type="common">Microsporidian parasite</name>
    <name type="synonym">Nosema corneum</name>
    <dbReference type="NCBI Taxonomy" id="993615"/>
    <lineage>
        <taxon>Eukaryota</taxon>
        <taxon>Fungi</taxon>
        <taxon>Fungi incertae sedis</taxon>
        <taxon>Microsporidia</taxon>
        <taxon>Nosematidae</taxon>
        <taxon>Vittaforma</taxon>
    </lineage>
</organism>
<keyword evidence="1" id="KW-0862">Zinc</keyword>
<proteinExistence type="predicted"/>
<dbReference type="AlphaFoldDB" id="L2GLY3"/>
<dbReference type="Gene3D" id="3.30.40.10">
    <property type="entry name" value="Zinc/RING finger domain, C3HC4 (zinc finger)"/>
    <property type="match status" value="1"/>
</dbReference>
<dbReference type="RefSeq" id="XP_007604818.1">
    <property type="nucleotide sequence ID" value="XM_007604756.1"/>
</dbReference>
<dbReference type="InterPro" id="IPR013083">
    <property type="entry name" value="Znf_RING/FYVE/PHD"/>
</dbReference>
<dbReference type="GeneID" id="19882083"/>
<dbReference type="CDD" id="cd16454">
    <property type="entry name" value="RING-H2_PA-TM-RING"/>
    <property type="match status" value="1"/>
</dbReference>
<feature type="domain" description="RING-type" evidence="2">
    <location>
        <begin position="201"/>
        <end position="243"/>
    </location>
</feature>
<dbReference type="GO" id="GO:0008270">
    <property type="term" value="F:zinc ion binding"/>
    <property type="evidence" value="ECO:0007669"/>
    <property type="project" value="UniProtKB-KW"/>
</dbReference>
<dbReference type="OrthoDB" id="2193062at2759"/>
<keyword evidence="4" id="KW-1185">Reference proteome</keyword>